<feature type="compositionally biased region" description="Polar residues" evidence="1">
    <location>
        <begin position="580"/>
        <end position="589"/>
    </location>
</feature>
<gene>
    <name evidence="2" type="ORF">CNAG_03775</name>
</gene>
<feature type="region of interest" description="Disordered" evidence="1">
    <location>
        <begin position="795"/>
        <end position="864"/>
    </location>
</feature>
<dbReference type="GeneID" id="23887241"/>
<accession>J9VIN8</accession>
<proteinExistence type="predicted"/>
<dbReference type="Proteomes" id="UP000010091">
    <property type="component" value="Chromosome 2"/>
</dbReference>
<feature type="region of interest" description="Disordered" evidence="1">
    <location>
        <begin position="1"/>
        <end position="69"/>
    </location>
</feature>
<feature type="compositionally biased region" description="Basic and acidic residues" evidence="1">
    <location>
        <begin position="476"/>
        <end position="487"/>
    </location>
</feature>
<evidence type="ECO:0000256" key="1">
    <source>
        <dbReference type="SAM" id="MobiDB-lite"/>
    </source>
</evidence>
<feature type="compositionally biased region" description="Low complexity" evidence="1">
    <location>
        <begin position="607"/>
        <end position="616"/>
    </location>
</feature>
<evidence type="ECO:0000313" key="2">
    <source>
        <dbReference type="EMBL" id="AFR93281.2"/>
    </source>
</evidence>
<protein>
    <submittedName>
        <fullName evidence="2">Uncharacterized protein</fullName>
    </submittedName>
</protein>
<feature type="compositionally biased region" description="Basic and acidic residues" evidence="1">
    <location>
        <begin position="399"/>
        <end position="415"/>
    </location>
</feature>
<reference evidence="2" key="2">
    <citation type="submission" date="2012-09" db="EMBL/GenBank/DDBJ databases">
        <authorList>
            <consortium name="The Broad Institute Genome Sequencing Platform"/>
            <person name="Birren B."/>
            <person name="Cuomo C."/>
            <person name="Gargeya S."/>
            <person name="Jaffe D."/>
            <person name="Young S.K."/>
            <person name="Wortman J."/>
            <person name="Zeng Q."/>
            <person name="Alvarado L."/>
            <person name="Dietrich F."/>
            <person name="Allen A."/>
            <person name="Stajich J.E."/>
            <person name="Heitman J."/>
            <person name="Kronstad J."/>
        </authorList>
    </citation>
    <scope>NUCLEOTIDE SEQUENCE</scope>
    <source>
        <strain evidence="2">H99</strain>
    </source>
</reference>
<feature type="compositionally biased region" description="Basic and acidic residues" evidence="1">
    <location>
        <begin position="632"/>
        <end position="641"/>
    </location>
</feature>
<dbReference type="EMBL" id="CP003821">
    <property type="protein sequence ID" value="AFR93281.2"/>
    <property type="molecule type" value="Genomic_DNA"/>
</dbReference>
<feature type="compositionally biased region" description="Acidic residues" evidence="1">
    <location>
        <begin position="436"/>
        <end position="460"/>
    </location>
</feature>
<feature type="compositionally biased region" description="Basic and acidic residues" evidence="1">
    <location>
        <begin position="590"/>
        <end position="599"/>
    </location>
</feature>
<feature type="region of interest" description="Disordered" evidence="1">
    <location>
        <begin position="724"/>
        <end position="747"/>
    </location>
</feature>
<feature type="compositionally biased region" description="Basic and acidic residues" evidence="1">
    <location>
        <begin position="496"/>
        <end position="514"/>
    </location>
</feature>
<name>J9VIN8_CRYN9</name>
<reference evidence="2 3" key="3">
    <citation type="journal article" date="2014" name="PLoS Genet.">
        <title>Analysis of the genome and transcriptome of Cryptococcus neoformans var. grubii reveals complex RNA expression and microevolution leading to virulence attenuation.</title>
        <authorList>
            <person name="Janbon G."/>
            <person name="Ormerod K.L."/>
            <person name="Paulet D."/>
            <person name="Byrnes E.J.III."/>
            <person name="Yadav V."/>
            <person name="Chatterjee G."/>
            <person name="Mullapudi N."/>
            <person name="Hon C.C."/>
            <person name="Billmyre R.B."/>
            <person name="Brunel F."/>
            <person name="Bahn Y.S."/>
            <person name="Chen W."/>
            <person name="Chen Y."/>
            <person name="Chow E.W."/>
            <person name="Coppee J.Y."/>
            <person name="Floyd-Averette A."/>
            <person name="Gaillardin C."/>
            <person name="Gerik K.J."/>
            <person name="Goldberg J."/>
            <person name="Gonzalez-Hilarion S."/>
            <person name="Gujja S."/>
            <person name="Hamlin J.L."/>
            <person name="Hsueh Y.P."/>
            <person name="Ianiri G."/>
            <person name="Jones S."/>
            <person name="Kodira C.D."/>
            <person name="Kozubowski L."/>
            <person name="Lam W."/>
            <person name="Marra M."/>
            <person name="Mesner L.D."/>
            <person name="Mieczkowski P.A."/>
            <person name="Moyrand F."/>
            <person name="Nielsen K."/>
            <person name="Proux C."/>
            <person name="Rossignol T."/>
            <person name="Schein J.E."/>
            <person name="Sun S."/>
            <person name="Wollschlaeger C."/>
            <person name="Wood I.A."/>
            <person name="Zeng Q."/>
            <person name="Neuveglise C."/>
            <person name="Newlon C.S."/>
            <person name="Perfect J.R."/>
            <person name="Lodge J.K."/>
            <person name="Idnurm A."/>
            <person name="Stajich J.E."/>
            <person name="Kronstad J.W."/>
            <person name="Sanyal K."/>
            <person name="Heitman J."/>
            <person name="Fraser J.A."/>
            <person name="Cuomo C.A."/>
            <person name="Dietrich F.S."/>
        </authorList>
    </citation>
    <scope>NUCLEOTIDE SEQUENCE [LARGE SCALE GENOMIC DNA]</scope>
    <source>
        <strain evidence="2">H99</strain>
        <strain evidence="3">H99 / ATCC 208821 / CBS 10515 / FGSC 9487</strain>
    </source>
</reference>
<reference evidence="2" key="1">
    <citation type="submission" date="2012-09" db="EMBL/GenBank/DDBJ databases">
        <title>The Genome Sequence of Cryptococcus neoformans grubii H99.</title>
        <authorList>
            <consortium name="The Broad Institute Genomics Platform"/>
            <person name="Cuomo C."/>
            <person name="Janbon G.J."/>
            <person name="Paulet D."/>
            <person name="Neuveglise C."/>
            <person name="Dietrich F."/>
            <person name="Allen A."/>
            <person name="Stajich J.S."/>
            <person name="Heitman J."/>
            <person name="Kronstad J."/>
            <person name="Walker B."/>
            <person name="Young S.K."/>
            <person name="Zeng Q."/>
            <person name="Gargeya S."/>
            <person name="Fitzgerald M."/>
            <person name="Haas B."/>
            <person name="Abouelleil A."/>
            <person name="Allen A."/>
            <person name="Alvarado L."/>
            <person name="Chapman S.B."/>
            <person name="Gainer-Dewar J."/>
            <person name="Goldberg J."/>
            <person name="Griggs A."/>
            <person name="Gujja S."/>
            <person name="Hansen M."/>
            <person name="Howarth C."/>
            <person name="Imamovic A."/>
            <person name="Ireland A."/>
            <person name="Larimer J."/>
            <person name="McCowan C."/>
            <person name="Murphy C."/>
            <person name="Pearson M.D."/>
            <person name="Poon T."/>
            <person name="Priest M."/>
            <person name="Roberts A.D."/>
            <person name="Saif S."/>
            <person name="Shea T.D."/>
            <person name="Sykes S.N."/>
            <person name="Wortman J."/>
            <person name="Nusbaum C."/>
            <person name="Birren B."/>
        </authorList>
    </citation>
    <scope>NUCLEOTIDE SEQUENCE</scope>
    <source>
        <strain>H99</strain>
    </source>
</reference>
<feature type="compositionally biased region" description="Acidic residues" evidence="1">
    <location>
        <begin position="45"/>
        <end position="57"/>
    </location>
</feature>
<sequence>MDIDIDRWSEDEQMDEDLGGQNMLEERQNGDGDEVMGDGEGAADVYEEEEEEEEGIDMDPPTQAEPVGVAPAQASVFSHPPSEVQDASSRTPEFEMLAATPGLLDTEQRNLLHSSAADEEPAVVEPQVAVHFPADLVAANATYEQEVTHNDANVGESSIHETGKPGLLGDVNDILTADSTAPEEGTDVALASDAHVTVDGPTTDSMRNDLVATLPRAIIAPQHDSSVIKEERIVPTSNDVFEDDAEYDGEQDYYDDEPLTPENLPSIILHLPTRPLSASLSPARALFASVESDPGQIPVWLKNRQLELAEASLADVWGAIRAECAKEGLIKSAGDGMVITEKLMDLKMSEDDVNLQSITFLELMNLYHGCDLPEPVQLHLSWESSRFITRFNAIQSELEAARSRSTSEEQPHDQGDQDYNGVEGHTEKKLESNEGDHDDEDEDGYEEYGEEEVAYDDESENIGGNVENEYTDEEDRQAASDKHHDGTSRGFDLSVDDTKDVSGRERITTSHRSLETIQEPLELPVTDSKPAVSAVGQEDNEDKNDFVEVSNNNKADAGVIWPEETEEKDPADSFLPESPTAGSPQATERNQADSTRESVIDATSTQGDGQADFGAGAEDDGSLYENQGFSGRTKETFDFGKEVSPVSKDASSSVARLSPKVLAGQKPLSSSTASDEAGSVLVSESDKSKLTDEQAEQSRLPFIVEESNLKNDEASAGIKAKVEETSKSARHAGVGENDADHLSPRVEVENDVGVMGDTAEADPRKDVAADVEVALNEDEVISGVEYEDEEELVEAIGDDDEGGYETNEGTLDDDEESKTIGAGMPEETIVNADLIVEDSGTTPAPKRSYDSEGEEGENKRTRKD</sequence>
<dbReference type="RefSeq" id="XP_012047446.1">
    <property type="nucleotide sequence ID" value="XM_012192056.1"/>
</dbReference>
<dbReference type="AlphaFoldDB" id="J9VIN8"/>
<feature type="compositionally biased region" description="Basic and acidic residues" evidence="1">
    <location>
        <begin position="738"/>
        <end position="747"/>
    </location>
</feature>
<dbReference type="KEGG" id="cng:CNAG_03775"/>
<feature type="compositionally biased region" description="Basic and acidic residues" evidence="1">
    <location>
        <begin position="1"/>
        <end position="10"/>
    </location>
</feature>
<dbReference type="VEuPathDB" id="FungiDB:CNAG_03775"/>
<dbReference type="EMBL" id="CP003821">
    <property type="protein sequence ID" value="AGV15395.1"/>
    <property type="molecule type" value="Genomic_DNA"/>
</dbReference>
<feature type="region of interest" description="Disordered" evidence="1">
    <location>
        <begin position="399"/>
        <end position="706"/>
    </location>
</feature>
<keyword evidence="3" id="KW-1185">Reference proteome</keyword>
<evidence type="ECO:0000313" key="3">
    <source>
        <dbReference type="Proteomes" id="UP000010091"/>
    </source>
</evidence>
<dbReference type="OrthoDB" id="2573767at2759"/>
<dbReference type="RefSeq" id="XP_012047217.1">
    <property type="nucleotide sequence ID" value="XM_012191827.1"/>
</dbReference>
<organism evidence="2 3">
    <name type="scientific">Cryptococcus neoformans (strain H99 / ATCC 208821 / CBS 10515 / FGSC 9487)</name>
    <name type="common">Cryptococcus neoformans var. grubii serotype A</name>
    <dbReference type="NCBI Taxonomy" id="235443"/>
    <lineage>
        <taxon>Eukaryota</taxon>
        <taxon>Fungi</taxon>
        <taxon>Dikarya</taxon>
        <taxon>Basidiomycota</taxon>
        <taxon>Agaricomycotina</taxon>
        <taxon>Tremellomycetes</taxon>
        <taxon>Tremellales</taxon>
        <taxon>Cryptococcaceae</taxon>
        <taxon>Cryptococcus</taxon>
        <taxon>Cryptococcus neoformans species complex</taxon>
    </lineage>
</organism>
<feature type="compositionally biased region" description="Basic and acidic residues" evidence="1">
    <location>
        <begin position="424"/>
        <end position="435"/>
    </location>
</feature>